<name>A0A7J9NHV6_METMI</name>
<feature type="transmembrane region" description="Helical" evidence="3">
    <location>
        <begin position="118"/>
        <end position="136"/>
    </location>
</feature>
<accession>A0A7J9NHV6</accession>
<evidence type="ECO:0000256" key="1">
    <source>
        <dbReference type="ARBA" id="ARBA00022679"/>
    </source>
</evidence>
<dbReference type="GO" id="GO:0016780">
    <property type="term" value="F:phosphotransferase activity, for other substituted phosphate groups"/>
    <property type="evidence" value="ECO:0007669"/>
    <property type="project" value="InterPro"/>
</dbReference>
<comment type="caution">
    <text evidence="4">The sequence shown here is derived from an EMBL/GenBank/DDBJ whole genome shotgun (WGS) entry which is preliminary data.</text>
</comment>
<organism evidence="4 5">
    <name type="scientific">Methanococcus maripaludis</name>
    <name type="common">Methanococcus deltae</name>
    <dbReference type="NCBI Taxonomy" id="39152"/>
    <lineage>
        <taxon>Archaea</taxon>
        <taxon>Methanobacteriati</taxon>
        <taxon>Methanobacteriota</taxon>
        <taxon>Methanomada group</taxon>
        <taxon>Methanococci</taxon>
        <taxon>Methanococcales</taxon>
        <taxon>Methanococcaceae</taxon>
        <taxon>Methanococcus</taxon>
    </lineage>
</organism>
<proteinExistence type="inferred from homology"/>
<dbReference type="EMBL" id="JACDUI010000001">
    <property type="protein sequence ID" value="MBA2840131.1"/>
    <property type="molecule type" value="Genomic_DNA"/>
</dbReference>
<dbReference type="GO" id="GO:0016020">
    <property type="term" value="C:membrane"/>
    <property type="evidence" value="ECO:0007669"/>
    <property type="project" value="InterPro"/>
</dbReference>
<reference evidence="4 5" key="1">
    <citation type="submission" date="2020-07" db="EMBL/GenBank/DDBJ databases">
        <title>Genomic Encyclopedia of Type Strains, Phase IV (KMG-V): Genome sequencing to study the core and pangenomes of soil and plant-associated prokaryotes.</title>
        <authorList>
            <person name="Whitman W."/>
        </authorList>
    </citation>
    <scope>NUCLEOTIDE SEQUENCE [LARGE SCALE GENOMIC DNA]</scope>
    <source>
        <strain evidence="4 5">A4</strain>
    </source>
</reference>
<gene>
    <name evidence="4" type="ORF">HNP87_000643</name>
</gene>
<keyword evidence="3" id="KW-0812">Transmembrane</keyword>
<dbReference type="Proteomes" id="UP000563838">
    <property type="component" value="Unassembled WGS sequence"/>
</dbReference>
<sequence length="210" mass="24222">MKDNKIYKNITEGTGLIDHYVYREIVYWIIKKINPDINPNIITLVSLVYAMSSALVIVSGHVIIGSLMYMFFNVFDLMDGAIARIYNKKSTFGAFIDGLIDLIGELCVLLSLGIYFNIIQIFLILLIYILFTHYISTRKKWIYNSKELQKNMLDYAKKPILFGVLAITRNDFRKLVILLGAVLNSWELILSYFFILYSISLVYCLIIDGN</sequence>
<comment type="similarity">
    <text evidence="2">Belongs to the CDP-alcohol phosphatidyltransferase class-I family.</text>
</comment>
<dbReference type="AlphaFoldDB" id="A0A7J9NHV6"/>
<dbReference type="InterPro" id="IPR043130">
    <property type="entry name" value="CDP-OH_PTrfase_TM_dom"/>
</dbReference>
<dbReference type="Gene3D" id="1.20.120.1760">
    <property type="match status" value="1"/>
</dbReference>
<keyword evidence="3" id="KW-0472">Membrane</keyword>
<keyword evidence="3" id="KW-1133">Transmembrane helix</keyword>
<dbReference type="InterPro" id="IPR048254">
    <property type="entry name" value="CDP_ALCOHOL_P_TRANSF_CS"/>
</dbReference>
<dbReference type="RefSeq" id="WP_181487618.1">
    <property type="nucleotide sequence ID" value="NZ_JACDUI010000001.1"/>
</dbReference>
<dbReference type="PROSITE" id="PS00379">
    <property type="entry name" value="CDP_ALCOHOL_P_TRANSF"/>
    <property type="match status" value="1"/>
</dbReference>
<protein>
    <submittedName>
        <fullName evidence="4">Phosphatidylglycerophosphate synthase</fullName>
    </submittedName>
</protein>
<dbReference type="InterPro" id="IPR000462">
    <property type="entry name" value="CDP-OH_P_trans"/>
</dbReference>
<evidence type="ECO:0000313" key="4">
    <source>
        <dbReference type="EMBL" id="MBA2840131.1"/>
    </source>
</evidence>
<dbReference type="Pfam" id="PF01066">
    <property type="entry name" value="CDP-OH_P_transf"/>
    <property type="match status" value="1"/>
</dbReference>
<keyword evidence="1 2" id="KW-0808">Transferase</keyword>
<evidence type="ECO:0000256" key="2">
    <source>
        <dbReference type="RuleBase" id="RU003750"/>
    </source>
</evidence>
<evidence type="ECO:0000256" key="3">
    <source>
        <dbReference type="SAM" id="Phobius"/>
    </source>
</evidence>
<evidence type="ECO:0000313" key="5">
    <source>
        <dbReference type="Proteomes" id="UP000563838"/>
    </source>
</evidence>
<dbReference type="GO" id="GO:0008654">
    <property type="term" value="P:phospholipid biosynthetic process"/>
    <property type="evidence" value="ECO:0007669"/>
    <property type="project" value="InterPro"/>
</dbReference>
<feature type="transmembrane region" description="Helical" evidence="3">
    <location>
        <begin position="47"/>
        <end position="72"/>
    </location>
</feature>